<feature type="transmembrane region" description="Helical" evidence="7">
    <location>
        <begin position="94"/>
        <end position="112"/>
    </location>
</feature>
<feature type="transmembrane region" description="Helical" evidence="7">
    <location>
        <begin position="186"/>
        <end position="205"/>
    </location>
</feature>
<protein>
    <submittedName>
        <fullName evidence="8">MFS transporter</fullName>
    </submittedName>
</protein>
<proteinExistence type="predicted"/>
<evidence type="ECO:0000256" key="4">
    <source>
        <dbReference type="ARBA" id="ARBA00022692"/>
    </source>
</evidence>
<evidence type="ECO:0000256" key="7">
    <source>
        <dbReference type="SAM" id="Phobius"/>
    </source>
</evidence>
<dbReference type="Pfam" id="PF07690">
    <property type="entry name" value="MFS_1"/>
    <property type="match status" value="1"/>
</dbReference>
<comment type="caution">
    <text evidence="8">The sequence shown here is derived from an EMBL/GenBank/DDBJ whole genome shotgun (WGS) entry which is preliminary data.</text>
</comment>
<sequence length="425" mass="45188">MIRLPDRFIYLAGTELWERFALHGIKSLLTLYLVHQILDRSAPDVWGLAKLRDGLEGLWGPLSASAFASQIYGFYAALTYLVLPLGGAIGDGRLGRRAAVILGACCIALGGACLTDQALLLPALIALILGSGLLKANLAAQVGELFQTDDTRRGKAFAAYLAFLNIGVVLGPLVCGWLAQSCGWRYAFAVAGLGMMLGLATYLRVSGTTGTEPTRERTDIASGDVPSLTYVALVIFIVVLCFCAYEQVTNLFLVWISNNIRLDVGGFHVPPAWFAAADGVFTIAMVMVTTRMGCFTRWSEADRLALGSLALVCGYGGLSIATWLELSSIAVPLAVLAVLDLGIVLVWPAGLAIVTAAAPKGRAGATVGIFYLHGFFANLVVGTMGVFYDRMAIPLFWALHAGIAVIGLMLALLICVPIKRSVQAR</sequence>
<reference evidence="8 9" key="1">
    <citation type="submission" date="2019-12" db="EMBL/GenBank/DDBJ databases">
        <title>Genomic-based taxomic classification of the family Erythrobacteraceae.</title>
        <authorList>
            <person name="Xu L."/>
        </authorList>
    </citation>
    <scope>NUCLEOTIDE SEQUENCE [LARGE SCALE GENOMIC DNA]</scope>
    <source>
        <strain evidence="8 9">DSM 18604</strain>
    </source>
</reference>
<feature type="transmembrane region" description="Helical" evidence="7">
    <location>
        <begin position="394"/>
        <end position="416"/>
    </location>
</feature>
<dbReference type="AlphaFoldDB" id="A0A845AE51"/>
<evidence type="ECO:0000256" key="6">
    <source>
        <dbReference type="ARBA" id="ARBA00023136"/>
    </source>
</evidence>
<dbReference type="SUPFAM" id="SSF103473">
    <property type="entry name" value="MFS general substrate transporter"/>
    <property type="match status" value="1"/>
</dbReference>
<dbReference type="PANTHER" id="PTHR23517">
    <property type="entry name" value="RESISTANCE PROTEIN MDTM, PUTATIVE-RELATED-RELATED"/>
    <property type="match status" value="1"/>
</dbReference>
<dbReference type="GO" id="GO:0005886">
    <property type="term" value="C:plasma membrane"/>
    <property type="evidence" value="ECO:0007669"/>
    <property type="project" value="UniProtKB-SubCell"/>
</dbReference>
<name>A0A845AE51_9SPHN</name>
<comment type="subcellular location">
    <subcellularLocation>
        <location evidence="1">Cell membrane</location>
        <topology evidence="1">Multi-pass membrane protein</topology>
    </subcellularLocation>
</comment>
<dbReference type="InterPro" id="IPR050171">
    <property type="entry name" value="MFS_Transporters"/>
</dbReference>
<dbReference type="GO" id="GO:0022857">
    <property type="term" value="F:transmembrane transporter activity"/>
    <property type="evidence" value="ECO:0007669"/>
    <property type="project" value="InterPro"/>
</dbReference>
<dbReference type="OrthoDB" id="9772725at2"/>
<accession>A0A845AE51</accession>
<dbReference type="PANTHER" id="PTHR23517:SF15">
    <property type="entry name" value="PROTON-DEPENDENT OLIGOPEPTIDE FAMILY TRANSPORT PROTEIN"/>
    <property type="match status" value="1"/>
</dbReference>
<organism evidence="8 9">
    <name type="scientific">Altericroceibacterium indicum</name>
    <dbReference type="NCBI Taxonomy" id="374177"/>
    <lineage>
        <taxon>Bacteria</taxon>
        <taxon>Pseudomonadati</taxon>
        <taxon>Pseudomonadota</taxon>
        <taxon>Alphaproteobacteria</taxon>
        <taxon>Sphingomonadales</taxon>
        <taxon>Erythrobacteraceae</taxon>
        <taxon>Altericroceibacterium</taxon>
    </lineage>
</organism>
<feature type="transmembrane region" description="Helical" evidence="7">
    <location>
        <begin position="58"/>
        <end position="82"/>
    </location>
</feature>
<dbReference type="Gene3D" id="1.20.1250.20">
    <property type="entry name" value="MFS general substrate transporter like domains"/>
    <property type="match status" value="2"/>
</dbReference>
<dbReference type="Proteomes" id="UP000460561">
    <property type="component" value="Unassembled WGS sequence"/>
</dbReference>
<feature type="transmembrane region" description="Helical" evidence="7">
    <location>
        <begin position="157"/>
        <end position="180"/>
    </location>
</feature>
<dbReference type="EMBL" id="WTYQ01000005">
    <property type="protein sequence ID" value="MXP26826.1"/>
    <property type="molecule type" value="Genomic_DNA"/>
</dbReference>
<dbReference type="InterPro" id="IPR011701">
    <property type="entry name" value="MFS"/>
</dbReference>
<evidence type="ECO:0000256" key="1">
    <source>
        <dbReference type="ARBA" id="ARBA00004651"/>
    </source>
</evidence>
<feature type="transmembrane region" description="Helical" evidence="7">
    <location>
        <begin position="330"/>
        <end position="357"/>
    </location>
</feature>
<keyword evidence="2" id="KW-0813">Transport</keyword>
<evidence type="ECO:0000256" key="3">
    <source>
        <dbReference type="ARBA" id="ARBA00022475"/>
    </source>
</evidence>
<keyword evidence="6 7" id="KW-0472">Membrane</keyword>
<keyword evidence="3" id="KW-1003">Cell membrane</keyword>
<feature type="transmembrane region" description="Helical" evidence="7">
    <location>
        <begin position="225"/>
        <end position="245"/>
    </location>
</feature>
<keyword evidence="4 7" id="KW-0812">Transmembrane</keyword>
<feature type="transmembrane region" description="Helical" evidence="7">
    <location>
        <begin position="304"/>
        <end position="324"/>
    </location>
</feature>
<dbReference type="RefSeq" id="WP_160740043.1">
    <property type="nucleotide sequence ID" value="NZ_WTYQ01000005.1"/>
</dbReference>
<gene>
    <name evidence="8" type="ORF">GRI39_12370</name>
</gene>
<evidence type="ECO:0000256" key="5">
    <source>
        <dbReference type="ARBA" id="ARBA00022989"/>
    </source>
</evidence>
<feature type="transmembrane region" description="Helical" evidence="7">
    <location>
        <begin position="272"/>
        <end position="292"/>
    </location>
</feature>
<evidence type="ECO:0000313" key="8">
    <source>
        <dbReference type="EMBL" id="MXP26826.1"/>
    </source>
</evidence>
<feature type="transmembrane region" description="Helical" evidence="7">
    <location>
        <begin position="369"/>
        <end position="388"/>
    </location>
</feature>
<keyword evidence="5 7" id="KW-1133">Transmembrane helix</keyword>
<feature type="transmembrane region" description="Helical" evidence="7">
    <location>
        <begin position="118"/>
        <end position="136"/>
    </location>
</feature>
<evidence type="ECO:0000313" key="9">
    <source>
        <dbReference type="Proteomes" id="UP000460561"/>
    </source>
</evidence>
<dbReference type="InterPro" id="IPR036259">
    <property type="entry name" value="MFS_trans_sf"/>
</dbReference>
<keyword evidence="9" id="KW-1185">Reference proteome</keyword>
<evidence type="ECO:0000256" key="2">
    <source>
        <dbReference type="ARBA" id="ARBA00022448"/>
    </source>
</evidence>